<proteinExistence type="predicted"/>
<dbReference type="AlphaFoldDB" id="A0A1I8AEZ9"/>
<organism evidence="1 2">
    <name type="scientific">Steinernema glaseri</name>
    <dbReference type="NCBI Taxonomy" id="37863"/>
    <lineage>
        <taxon>Eukaryota</taxon>
        <taxon>Metazoa</taxon>
        <taxon>Ecdysozoa</taxon>
        <taxon>Nematoda</taxon>
        <taxon>Chromadorea</taxon>
        <taxon>Rhabditida</taxon>
        <taxon>Tylenchina</taxon>
        <taxon>Panagrolaimomorpha</taxon>
        <taxon>Strongyloidoidea</taxon>
        <taxon>Steinernematidae</taxon>
        <taxon>Steinernema</taxon>
    </lineage>
</organism>
<protein>
    <submittedName>
        <fullName evidence="2">Secreted protein</fullName>
    </submittedName>
</protein>
<dbReference type="Proteomes" id="UP000095287">
    <property type="component" value="Unplaced"/>
</dbReference>
<reference evidence="2" key="1">
    <citation type="submission" date="2016-11" db="UniProtKB">
        <authorList>
            <consortium name="WormBaseParasite"/>
        </authorList>
    </citation>
    <scope>IDENTIFICATION</scope>
</reference>
<sequence>MSSCLFQRYRIRRRSTTTNVTVTGVQKGKRCETFFHAPYKRRGSGTENAPSMDSHPSTGLKAFLFFVALYASVRLAKLTGPSSVKRVEQKSLDFRIEEHAPQNRLFNTSSIHKFSKDFQNSPRKFNTQTSYGLRCDEVLPRNKGTLRTLVQ</sequence>
<evidence type="ECO:0000313" key="1">
    <source>
        <dbReference type="Proteomes" id="UP000095287"/>
    </source>
</evidence>
<dbReference type="WBParaSite" id="L893_g5112.t1">
    <property type="protein sequence ID" value="L893_g5112.t1"/>
    <property type="gene ID" value="L893_g5112"/>
</dbReference>
<name>A0A1I8AEZ9_9BILA</name>
<keyword evidence="1" id="KW-1185">Reference proteome</keyword>
<accession>A0A1I8AEZ9</accession>
<evidence type="ECO:0000313" key="2">
    <source>
        <dbReference type="WBParaSite" id="L893_g5112.t1"/>
    </source>
</evidence>